<dbReference type="PANTHER" id="PTHR31760:SF0">
    <property type="entry name" value="S-ADENOSYL-L-METHIONINE-DEPENDENT METHYLTRANSFERASES SUPERFAMILY PROTEIN"/>
    <property type="match status" value="1"/>
</dbReference>
<evidence type="ECO:0000256" key="6">
    <source>
        <dbReference type="HAMAP-Rule" id="MF_00074"/>
    </source>
</evidence>
<comment type="function">
    <text evidence="6">Specifically methylates the N7 position of a guanine in 16S rRNA.</text>
</comment>
<dbReference type="SUPFAM" id="SSF53335">
    <property type="entry name" value="S-adenosyl-L-methionine-dependent methyltransferases"/>
    <property type="match status" value="1"/>
</dbReference>
<dbReference type="InterPro" id="IPR029063">
    <property type="entry name" value="SAM-dependent_MTases_sf"/>
</dbReference>
<evidence type="ECO:0000256" key="1">
    <source>
        <dbReference type="ARBA" id="ARBA00022490"/>
    </source>
</evidence>
<dbReference type="GO" id="GO:0070043">
    <property type="term" value="F:rRNA (guanine-N7-)-methyltransferase activity"/>
    <property type="evidence" value="ECO:0007669"/>
    <property type="project" value="UniProtKB-UniRule"/>
</dbReference>
<keyword evidence="4 6" id="KW-0808">Transferase</keyword>
<evidence type="ECO:0000313" key="8">
    <source>
        <dbReference type="Proteomes" id="UP000002366"/>
    </source>
</evidence>
<evidence type="ECO:0000256" key="3">
    <source>
        <dbReference type="ARBA" id="ARBA00022603"/>
    </source>
</evidence>
<dbReference type="KEGG" id="aco:Amico_1853"/>
<comment type="similarity">
    <text evidence="6">Belongs to the methyltransferase superfamily. RNA methyltransferase RsmG family.</text>
</comment>
<feature type="binding site" evidence="6">
    <location>
        <position position="76"/>
    </location>
    <ligand>
        <name>S-adenosyl-L-methionine</name>
        <dbReference type="ChEBI" id="CHEBI:59789"/>
    </ligand>
</feature>
<dbReference type="eggNOG" id="COG0357">
    <property type="taxonomic scope" value="Bacteria"/>
</dbReference>
<dbReference type="EMBL" id="CP001997">
    <property type="protein sequence ID" value="ADE57966.1"/>
    <property type="molecule type" value="Genomic_DNA"/>
</dbReference>
<gene>
    <name evidence="6" type="primary">rsmG</name>
    <name evidence="7" type="ordered locus">Amico_1853</name>
</gene>
<name>D5EHD4_AMICL</name>
<dbReference type="STRING" id="572547.Amico_1853"/>
<evidence type="ECO:0000256" key="5">
    <source>
        <dbReference type="ARBA" id="ARBA00022691"/>
    </source>
</evidence>
<dbReference type="GO" id="GO:0005829">
    <property type="term" value="C:cytosol"/>
    <property type="evidence" value="ECO:0007669"/>
    <property type="project" value="TreeGrafter"/>
</dbReference>
<dbReference type="PANTHER" id="PTHR31760">
    <property type="entry name" value="S-ADENOSYL-L-METHIONINE-DEPENDENT METHYLTRANSFERASES SUPERFAMILY PROTEIN"/>
    <property type="match status" value="1"/>
</dbReference>
<keyword evidence="5 6" id="KW-0949">S-adenosyl-L-methionine</keyword>
<feature type="binding site" evidence="6">
    <location>
        <position position="71"/>
    </location>
    <ligand>
        <name>S-adenosyl-L-methionine</name>
        <dbReference type="ChEBI" id="CHEBI:59789"/>
    </ligand>
</feature>
<keyword evidence="3 6" id="KW-0489">Methyltransferase</keyword>
<dbReference type="EC" id="2.1.1.-" evidence="6"/>
<evidence type="ECO:0000313" key="7">
    <source>
        <dbReference type="EMBL" id="ADE57966.1"/>
    </source>
</evidence>
<feature type="binding site" evidence="6">
    <location>
        <position position="139"/>
    </location>
    <ligand>
        <name>S-adenosyl-L-methionine</name>
        <dbReference type="ChEBI" id="CHEBI:59789"/>
    </ligand>
</feature>
<dbReference type="AlphaFoldDB" id="D5EHD4"/>
<proteinExistence type="inferred from homology"/>
<evidence type="ECO:0000256" key="2">
    <source>
        <dbReference type="ARBA" id="ARBA00022552"/>
    </source>
</evidence>
<comment type="subcellular location">
    <subcellularLocation>
        <location evidence="6">Cytoplasm</location>
    </subcellularLocation>
</comment>
<evidence type="ECO:0000256" key="4">
    <source>
        <dbReference type="ARBA" id="ARBA00022679"/>
    </source>
</evidence>
<keyword evidence="1 6" id="KW-0963">Cytoplasm</keyword>
<dbReference type="Pfam" id="PF02527">
    <property type="entry name" value="GidB"/>
    <property type="match status" value="1"/>
</dbReference>
<protein>
    <recommendedName>
        <fullName evidence="6">Ribosomal RNA small subunit methyltransferase G</fullName>
        <ecNumber evidence="6">2.1.1.-</ecNumber>
    </recommendedName>
    <alternativeName>
        <fullName evidence="6">16S rRNA 7-methylguanosine methyltransferase</fullName>
        <shortName evidence="6">16S rRNA m7G methyltransferase</shortName>
    </alternativeName>
</protein>
<comment type="caution">
    <text evidence="6">Lacks conserved residue(s) required for the propagation of feature annotation.</text>
</comment>
<organism evidence="7 8">
    <name type="scientific">Aminobacterium colombiense (strain DSM 12261 / ALA-1)</name>
    <dbReference type="NCBI Taxonomy" id="572547"/>
    <lineage>
        <taxon>Bacteria</taxon>
        <taxon>Thermotogati</taxon>
        <taxon>Synergistota</taxon>
        <taxon>Synergistia</taxon>
        <taxon>Synergistales</taxon>
        <taxon>Aminobacteriaceae</taxon>
        <taxon>Aminobacterium</taxon>
    </lineage>
</organism>
<feature type="binding site" evidence="6">
    <location>
        <begin position="122"/>
        <end position="123"/>
    </location>
    <ligand>
        <name>S-adenosyl-L-methionine</name>
        <dbReference type="ChEBI" id="CHEBI:59789"/>
    </ligand>
</feature>
<dbReference type="NCBIfam" id="TIGR00138">
    <property type="entry name" value="rsmG_gidB"/>
    <property type="match status" value="1"/>
</dbReference>
<reference evidence="7 8" key="1">
    <citation type="journal article" date="2010" name="Stand. Genomic Sci.">
        <title>Complete genome sequence of Aminobacterium colombiense type strain (ALA-1).</title>
        <authorList>
            <person name="Chertkov O."/>
            <person name="Sikorski J."/>
            <person name="Brambilla E."/>
            <person name="Lapidus A."/>
            <person name="Copeland A."/>
            <person name="Glavina Del Rio T."/>
            <person name="Nolan M."/>
            <person name="Lucas S."/>
            <person name="Tice H."/>
            <person name="Cheng J.F."/>
            <person name="Han C."/>
            <person name="Detter J.C."/>
            <person name="Bruce D."/>
            <person name="Tapia R."/>
            <person name="Goodwin L."/>
            <person name="Pitluck S."/>
            <person name="Liolios K."/>
            <person name="Ivanova N."/>
            <person name="Mavromatis K."/>
            <person name="Ovchinnikova G."/>
            <person name="Pati A."/>
            <person name="Chen A."/>
            <person name="Palaniappan K."/>
            <person name="Land M."/>
            <person name="Hauser L."/>
            <person name="Chang Y.J."/>
            <person name="Jeffries C.D."/>
            <person name="Spring S."/>
            <person name="Rohde M."/>
            <person name="Goker M."/>
            <person name="Bristow J."/>
            <person name="Eisen J.A."/>
            <person name="Markowitz V."/>
            <person name="Hugenholtz P."/>
            <person name="Kyrpides N.C."/>
            <person name="Klenk H.P."/>
        </authorList>
    </citation>
    <scope>NUCLEOTIDE SEQUENCE [LARGE SCALE GENOMIC DNA]</scope>
    <source>
        <strain evidence="8">DSM 12261 / ALA-1</strain>
    </source>
</reference>
<accession>D5EHD4</accession>
<sequence>MFQHLNENIVAEIAEHNRKALETYIDGLVSFSGRVRLTGPQDRETLWSEHILDCLYSVPLLPQEGDIIDVGTGGGLPGMVWAICRPDLHITLLDSVKKKCVALEELSGLLHLKNVTIICSRAEEFALSRRETFSLAGARAVKGAGVLLEYLSPFVAQGGKALAFKGPLYKEEIEPLAGQEYRLGLSAPDIFYYSLNGKEHFLLTWQKKKPCPKEFPRKTGMAEKKFWWR</sequence>
<dbReference type="RefSeq" id="WP_013049228.1">
    <property type="nucleotide sequence ID" value="NC_014011.1"/>
</dbReference>
<dbReference type="HAMAP" id="MF_00074">
    <property type="entry name" value="16SrRNA_methyltr_G"/>
    <property type="match status" value="1"/>
</dbReference>
<dbReference type="OrthoDB" id="9808773at2"/>
<keyword evidence="2 6" id="KW-0698">rRNA processing</keyword>
<dbReference type="HOGENOM" id="CLU_065341_0_0_0"/>
<dbReference type="Proteomes" id="UP000002366">
    <property type="component" value="Chromosome"/>
</dbReference>
<dbReference type="Gene3D" id="3.40.50.150">
    <property type="entry name" value="Vaccinia Virus protein VP39"/>
    <property type="match status" value="1"/>
</dbReference>
<keyword evidence="8" id="KW-1185">Reference proteome</keyword>
<dbReference type="InterPro" id="IPR003682">
    <property type="entry name" value="rRNA_ssu_MeTfrase_G"/>
</dbReference>